<dbReference type="GeneID" id="11594782"/>
<name>G7VGY6_9CREN</name>
<gene>
    <name evidence="2" type="ORF">P186_0517</name>
</gene>
<protein>
    <recommendedName>
        <fullName evidence="4">DUF996 domain-containing protein</fullName>
    </recommendedName>
</protein>
<evidence type="ECO:0000313" key="2">
    <source>
        <dbReference type="EMBL" id="AET31969.1"/>
    </source>
</evidence>
<feature type="transmembrane region" description="Helical" evidence="1">
    <location>
        <begin position="43"/>
        <end position="62"/>
    </location>
</feature>
<dbReference type="KEGG" id="pyr:P186_0517"/>
<dbReference type="HOGENOM" id="CLU_1275374_0_0_2"/>
<feature type="transmembrane region" description="Helical" evidence="1">
    <location>
        <begin position="20"/>
        <end position="38"/>
    </location>
</feature>
<evidence type="ECO:0000313" key="3">
    <source>
        <dbReference type="Proteomes" id="UP000005867"/>
    </source>
</evidence>
<dbReference type="eggNOG" id="arCOG12381">
    <property type="taxonomic scope" value="Archaea"/>
</dbReference>
<proteinExistence type="predicted"/>
<keyword evidence="3" id="KW-1185">Reference proteome</keyword>
<accession>G7VGY6</accession>
<keyword evidence="1" id="KW-0812">Transmembrane</keyword>
<organism evidence="2 3">
    <name type="scientific">Pyrobaculum ferrireducens</name>
    <dbReference type="NCBI Taxonomy" id="1104324"/>
    <lineage>
        <taxon>Archaea</taxon>
        <taxon>Thermoproteota</taxon>
        <taxon>Thermoprotei</taxon>
        <taxon>Thermoproteales</taxon>
        <taxon>Thermoproteaceae</taxon>
        <taxon>Pyrobaculum</taxon>
    </lineage>
</organism>
<evidence type="ECO:0000256" key="1">
    <source>
        <dbReference type="SAM" id="Phobius"/>
    </source>
</evidence>
<reference evidence="2 3" key="1">
    <citation type="journal article" date="2012" name="J. Bacteriol.">
        <title>Complete genome sequence of strain 1860, a crenarchaeon of the genus pyrobaculum able to grow with various electron acceptors.</title>
        <authorList>
            <person name="Mardanov A.V."/>
            <person name="Gumerov V.M."/>
            <person name="Slobodkina G.B."/>
            <person name="Beletsky A.V."/>
            <person name="Bonch-Osmolovskaya E.A."/>
            <person name="Ravin N.V."/>
            <person name="Skryabin K.G."/>
        </authorList>
    </citation>
    <scope>NUCLEOTIDE SEQUENCE [LARGE SCALE GENOMIC DNA]</scope>
    <source>
        <strain evidence="2 3">1860</strain>
    </source>
</reference>
<dbReference type="RefSeq" id="WP_014287797.1">
    <property type="nucleotide sequence ID" value="NC_016645.1"/>
</dbReference>
<dbReference type="Proteomes" id="UP000005867">
    <property type="component" value="Chromosome"/>
</dbReference>
<keyword evidence="1" id="KW-1133">Transmembrane helix</keyword>
<dbReference type="EMBL" id="CP003098">
    <property type="protein sequence ID" value="AET31969.1"/>
    <property type="molecule type" value="Genomic_DNA"/>
</dbReference>
<feature type="transmembrane region" description="Helical" evidence="1">
    <location>
        <begin position="160"/>
        <end position="187"/>
    </location>
</feature>
<feature type="transmembrane region" description="Helical" evidence="1">
    <location>
        <begin position="118"/>
        <end position="140"/>
    </location>
</feature>
<evidence type="ECO:0008006" key="4">
    <source>
        <dbReference type="Google" id="ProtNLM"/>
    </source>
</evidence>
<feature type="transmembrane region" description="Helical" evidence="1">
    <location>
        <begin position="82"/>
        <end position="106"/>
    </location>
</feature>
<dbReference type="AlphaFoldDB" id="G7VGY6"/>
<sequence>MYMDYGEVADAFWLIKKALVIGFLVLLFALPSAVVIFLSPYALAAWLVAVAAASAYPLYLMWKAFTKLQKNFESNLYGYASSLLLAGIIFTLAAGLGLAIYVLHLAATVMAGVPAATLEIPGGLAALTWLIGVALGIFWFKVWSQLEADTGVGTFGVVAWLHVLGAVLSPIPIASAVLGIAFVIALYKASDSAEKIFSTSANSPPGTEPKAHHSQA</sequence>
<dbReference type="BioCyc" id="PSP1104324:GJSN-506-MONOMER"/>
<keyword evidence="1" id="KW-0472">Membrane</keyword>